<protein>
    <submittedName>
        <fullName evidence="2">Uncharacterized protein</fullName>
    </submittedName>
</protein>
<name>A0ABQ9HBZ5_9NEOP</name>
<proteinExistence type="predicted"/>
<evidence type="ECO:0000313" key="2">
    <source>
        <dbReference type="EMBL" id="KAJ8881801.1"/>
    </source>
</evidence>
<comment type="caution">
    <text evidence="2">The sequence shown here is derived from an EMBL/GenBank/DDBJ whole genome shotgun (WGS) entry which is preliminary data.</text>
</comment>
<sequence length="411" mass="45448">MALGGRVQRPCGCARHYNSRESNMVVVGTMMALCASTGKVRSCHTTTSAQSPRVVAKARSRRMQEIIFKVDKPHVFASHCSQPVLKVPLTNPWEYSSTEYEFTARLSRYYYHWETSDVATLTSKTDITIEYPPLYTSNTSSLLNNVRGNYVGKPANQLSDIVLREFYLAEMQDWSDPAMSEHGSSCCEASSPHPIMHCDIHVFFLPGDGATVAERLACSPPTIANRIFGKWESCRRVFSGSPVSPAPSFRRFSVLTSITLIGSQCLAVKSRPNLFTHSFSPIDGTAVSGDRTHSFLIFPGGWPDVEIRRAYIGALARHPCLRSLADGGGFCCCPFSQYLAVLPGVLVSSECVRPGSGWDTRVRNEMSTEPRRNGKSRGKREIPEKTRRRPAASSGTIPMYENPGATPAWFD</sequence>
<gene>
    <name evidence="2" type="ORF">PR048_018287</name>
</gene>
<evidence type="ECO:0000313" key="3">
    <source>
        <dbReference type="Proteomes" id="UP001159363"/>
    </source>
</evidence>
<dbReference type="EMBL" id="JARBHB010000006">
    <property type="protein sequence ID" value="KAJ8881801.1"/>
    <property type="molecule type" value="Genomic_DNA"/>
</dbReference>
<accession>A0ABQ9HBZ5</accession>
<keyword evidence="3" id="KW-1185">Reference proteome</keyword>
<feature type="region of interest" description="Disordered" evidence="1">
    <location>
        <begin position="358"/>
        <end position="411"/>
    </location>
</feature>
<organism evidence="2 3">
    <name type="scientific">Dryococelus australis</name>
    <dbReference type="NCBI Taxonomy" id="614101"/>
    <lineage>
        <taxon>Eukaryota</taxon>
        <taxon>Metazoa</taxon>
        <taxon>Ecdysozoa</taxon>
        <taxon>Arthropoda</taxon>
        <taxon>Hexapoda</taxon>
        <taxon>Insecta</taxon>
        <taxon>Pterygota</taxon>
        <taxon>Neoptera</taxon>
        <taxon>Polyneoptera</taxon>
        <taxon>Phasmatodea</taxon>
        <taxon>Verophasmatodea</taxon>
        <taxon>Anareolatae</taxon>
        <taxon>Phasmatidae</taxon>
        <taxon>Eurycanthinae</taxon>
        <taxon>Dryococelus</taxon>
    </lineage>
</organism>
<evidence type="ECO:0000256" key="1">
    <source>
        <dbReference type="SAM" id="MobiDB-lite"/>
    </source>
</evidence>
<reference evidence="2 3" key="1">
    <citation type="submission" date="2023-02" db="EMBL/GenBank/DDBJ databases">
        <title>LHISI_Scaffold_Assembly.</title>
        <authorList>
            <person name="Stuart O.P."/>
            <person name="Cleave R."/>
            <person name="Magrath M.J.L."/>
            <person name="Mikheyev A.S."/>
        </authorList>
    </citation>
    <scope>NUCLEOTIDE SEQUENCE [LARGE SCALE GENOMIC DNA]</scope>
    <source>
        <strain evidence="2">Daus_M_001</strain>
        <tissue evidence="2">Leg muscle</tissue>
    </source>
</reference>
<dbReference type="Proteomes" id="UP001159363">
    <property type="component" value="Chromosome 5"/>
</dbReference>
<feature type="compositionally biased region" description="Basic and acidic residues" evidence="1">
    <location>
        <begin position="360"/>
        <end position="372"/>
    </location>
</feature>